<accession>A0A482IP21</accession>
<dbReference type="InterPro" id="IPR037455">
    <property type="entry name" value="LucA/IucC-like"/>
</dbReference>
<gene>
    <name evidence="4" type="ORF">DDF84_005675</name>
</gene>
<dbReference type="AlphaFoldDB" id="A0A482IP21"/>
<dbReference type="OrthoDB" id="495728at2"/>
<dbReference type="Gene3D" id="1.10.510.40">
    <property type="match status" value="1"/>
</dbReference>
<evidence type="ECO:0000256" key="1">
    <source>
        <dbReference type="ARBA" id="ARBA00004924"/>
    </source>
</evidence>
<dbReference type="Proteomes" id="UP000253772">
    <property type="component" value="Chromosome c1"/>
</dbReference>
<reference evidence="4 5" key="1">
    <citation type="submission" date="2019-03" db="EMBL/GenBank/DDBJ databases">
        <title>Comparative insights into the high quality Complete genome sequence of highly metal resistant Cupriavidus metallidurans strain BS1 isolated from a gold-copper mine.</title>
        <authorList>
            <person name="Mazhar H.S."/>
            <person name="Rensing C."/>
        </authorList>
    </citation>
    <scope>NUCLEOTIDE SEQUENCE [LARGE SCALE GENOMIC DNA]</scope>
    <source>
        <strain evidence="4 5">BS1</strain>
    </source>
</reference>
<evidence type="ECO:0000313" key="4">
    <source>
        <dbReference type="EMBL" id="QBP09283.1"/>
    </source>
</evidence>
<evidence type="ECO:0000313" key="5">
    <source>
        <dbReference type="Proteomes" id="UP000253772"/>
    </source>
</evidence>
<feature type="domain" description="Aerobactin siderophore biosynthesis IucA/IucC N-terminal" evidence="2">
    <location>
        <begin position="139"/>
        <end position="374"/>
    </location>
</feature>
<dbReference type="PANTHER" id="PTHR34384">
    <property type="entry name" value="L-2,3-DIAMINOPROPANOATE--CITRATE LIGASE"/>
    <property type="match status" value="1"/>
</dbReference>
<dbReference type="Pfam" id="PF06276">
    <property type="entry name" value="FhuF"/>
    <property type="match status" value="1"/>
</dbReference>
<name>A0A482IP21_9BURK</name>
<dbReference type="Pfam" id="PF04183">
    <property type="entry name" value="IucA_IucC"/>
    <property type="match status" value="1"/>
</dbReference>
<proteinExistence type="predicted"/>
<dbReference type="RefSeq" id="WP_017514505.1">
    <property type="nucleotide sequence ID" value="NZ_CP037900.1"/>
</dbReference>
<organism evidence="4 5">
    <name type="scientific">Cupriavidus metallidurans</name>
    <dbReference type="NCBI Taxonomy" id="119219"/>
    <lineage>
        <taxon>Bacteria</taxon>
        <taxon>Pseudomonadati</taxon>
        <taxon>Pseudomonadota</taxon>
        <taxon>Betaproteobacteria</taxon>
        <taxon>Burkholderiales</taxon>
        <taxon>Burkholderiaceae</taxon>
        <taxon>Cupriavidus</taxon>
    </lineage>
</organism>
<protein>
    <submittedName>
        <fullName evidence="4">IucA/IucC family siderophore biosynthesis protein</fullName>
    </submittedName>
</protein>
<dbReference type="GO" id="GO:0016881">
    <property type="term" value="F:acid-amino acid ligase activity"/>
    <property type="evidence" value="ECO:0007669"/>
    <property type="project" value="UniProtKB-ARBA"/>
</dbReference>
<dbReference type="GO" id="GO:0019290">
    <property type="term" value="P:siderophore biosynthetic process"/>
    <property type="evidence" value="ECO:0007669"/>
    <property type="project" value="InterPro"/>
</dbReference>
<dbReference type="InterPro" id="IPR007310">
    <property type="entry name" value="Aerobactin_biosyn_IucA/IucC_N"/>
</dbReference>
<comment type="pathway">
    <text evidence="1">Siderophore biosynthesis.</text>
</comment>
<dbReference type="InterPro" id="IPR022770">
    <property type="entry name" value="IucA/IucC-like_C"/>
</dbReference>
<sequence length="589" mass="64751">MSGGFHERLLVQDLIDALWLEDLHGFRNHARVVDHDAGQGASLVIALGRAGELHARGRRLHGIRPLAVKDATLTLRRDGAEATVDGAAALAALQAADWWPQCSERLRALFELARAQSAHTFDHEDTIVEKARTAPEALMHWEALTCLRDRPFHPLARAKAWGNKGRPDTPGYHAETGQPLQLRWVALPRNQVRGGVRVPETGQPIAKALLSPHAFERLHTWAETARTDASHLWFPMHPWQRRHLSGMSWIDLGNHGDAWPTASLRSMAVPDSSEPYPLHVKLSLSVQALGATRTLPPRYLQNGVLAQACLARLQARDAWLGQHLFLCDEQDWWSLRQHDVLSREPGELACLLRRYPAPEQLPPGSWLMPMAACAAVTSDGDLPALRALDANDSQQAWDGFQRISHLLLEAGLRCFAHGVMPELHGQNVLLVIAPTENGPGLHGLVLRDHDTLRICPALMADAGVPAPDYAIDRSTPNTLILDAPDALLAYLQTLGIGVNLFAMAVAIADAYGADENIGWRIVRERIDALLREGVIARPHVAAIARHALLEADTWPFKQVLAPLLAREAIGTGMPSAMGRLPNPLRQPEP</sequence>
<dbReference type="PANTHER" id="PTHR34384:SF6">
    <property type="entry name" value="STAPHYLOFERRIN B SYNTHASE"/>
    <property type="match status" value="1"/>
</dbReference>
<evidence type="ECO:0000259" key="3">
    <source>
        <dbReference type="Pfam" id="PF06276"/>
    </source>
</evidence>
<feature type="domain" description="Aerobactin siderophore biosynthesis IucA/IucC-like C-terminal" evidence="3">
    <location>
        <begin position="400"/>
        <end position="560"/>
    </location>
</feature>
<dbReference type="EMBL" id="CP037900">
    <property type="protein sequence ID" value="QBP09283.1"/>
    <property type="molecule type" value="Genomic_DNA"/>
</dbReference>
<evidence type="ECO:0000259" key="2">
    <source>
        <dbReference type="Pfam" id="PF04183"/>
    </source>
</evidence>